<proteinExistence type="predicted"/>
<dbReference type="Proteomes" id="UP000076532">
    <property type="component" value="Unassembled WGS sequence"/>
</dbReference>
<reference evidence="1 2" key="1">
    <citation type="journal article" date="2016" name="Mol. Biol. Evol.">
        <title>Comparative Genomics of Early-Diverging Mushroom-Forming Fungi Provides Insights into the Origins of Lignocellulose Decay Capabilities.</title>
        <authorList>
            <person name="Nagy L.G."/>
            <person name="Riley R."/>
            <person name="Tritt A."/>
            <person name="Adam C."/>
            <person name="Daum C."/>
            <person name="Floudas D."/>
            <person name="Sun H."/>
            <person name="Yadav J.S."/>
            <person name="Pangilinan J."/>
            <person name="Larsson K.H."/>
            <person name="Matsuura K."/>
            <person name="Barry K."/>
            <person name="Labutti K."/>
            <person name="Kuo R."/>
            <person name="Ohm R.A."/>
            <person name="Bhattacharya S.S."/>
            <person name="Shirouzu T."/>
            <person name="Yoshinaga Y."/>
            <person name="Martin F.M."/>
            <person name="Grigoriev I.V."/>
            <person name="Hibbett D.S."/>
        </authorList>
    </citation>
    <scope>NUCLEOTIDE SEQUENCE [LARGE SCALE GENOMIC DNA]</scope>
    <source>
        <strain evidence="1 2">CBS 109695</strain>
    </source>
</reference>
<evidence type="ECO:0000313" key="2">
    <source>
        <dbReference type="Proteomes" id="UP000076532"/>
    </source>
</evidence>
<dbReference type="OrthoDB" id="2745518at2759"/>
<protein>
    <submittedName>
        <fullName evidence="1">Uncharacterized protein</fullName>
    </submittedName>
</protein>
<sequence>MILMLEWGLVLAAWGGGFSGCRLTQAFLAQAQKLVSPKEQGVVAALLGLVVSMEVAVLIGSDEWGRTKVFRDWGLHRDQAAIDGNDLNLPTRQPRALKCEHVVKTRTQSGTCHKTRPQIYDTQTPRLGIKKVYFGLCHIGSRALFAGPRALLRSYQTRNLSEISNFWEAGADIFSNLLEDVRKSREKSNQKGNSDSSVDAAAVNQTIVQHPIGDRDACKRCGTIQGFNLYNELNWNMLEGVPGLRFQLLLPGKLPQNRTEVNDLLGAIDGMSHSEIIAQLFHEKEIPFEELTEDDWLCVDCLIEFIKHHFCRWWLDHKREDIQWGCLERTSKTAGMDTIAEQCCTKCLTRGSLMWVPLNSAAPSMRAYAAWGRPVEGLNYIRV</sequence>
<dbReference type="EMBL" id="KV417519">
    <property type="protein sequence ID" value="KZP25673.1"/>
    <property type="molecule type" value="Genomic_DNA"/>
</dbReference>
<dbReference type="STRING" id="436010.A0A166P3G4"/>
<dbReference type="AlphaFoldDB" id="A0A166P3G4"/>
<accession>A0A166P3G4</accession>
<organism evidence="1 2">
    <name type="scientific">Athelia psychrophila</name>
    <dbReference type="NCBI Taxonomy" id="1759441"/>
    <lineage>
        <taxon>Eukaryota</taxon>
        <taxon>Fungi</taxon>
        <taxon>Dikarya</taxon>
        <taxon>Basidiomycota</taxon>
        <taxon>Agaricomycotina</taxon>
        <taxon>Agaricomycetes</taxon>
        <taxon>Agaricomycetidae</taxon>
        <taxon>Atheliales</taxon>
        <taxon>Atheliaceae</taxon>
        <taxon>Athelia</taxon>
    </lineage>
</organism>
<gene>
    <name evidence="1" type="ORF">FIBSPDRAFT_887922</name>
</gene>
<name>A0A166P3G4_9AGAM</name>
<keyword evidence="2" id="KW-1185">Reference proteome</keyword>
<evidence type="ECO:0000313" key="1">
    <source>
        <dbReference type="EMBL" id="KZP25673.1"/>
    </source>
</evidence>